<keyword evidence="4" id="KW-0547">Nucleotide-binding</keyword>
<comment type="catalytic activity">
    <reaction evidence="8">
        <text>L-seryl-[protein] + ATP = O-phospho-L-seryl-[protein] + ADP + H(+)</text>
        <dbReference type="Rhea" id="RHEA:17989"/>
        <dbReference type="Rhea" id="RHEA-COMP:9863"/>
        <dbReference type="Rhea" id="RHEA-COMP:11604"/>
        <dbReference type="ChEBI" id="CHEBI:15378"/>
        <dbReference type="ChEBI" id="CHEBI:29999"/>
        <dbReference type="ChEBI" id="CHEBI:30616"/>
        <dbReference type="ChEBI" id="CHEBI:83421"/>
        <dbReference type="ChEBI" id="CHEBI:456216"/>
        <dbReference type="EC" id="2.7.11.1"/>
    </reaction>
</comment>
<dbReference type="Gene3D" id="3.30.200.20">
    <property type="entry name" value="Phosphorylase Kinase, domain 1"/>
    <property type="match status" value="1"/>
</dbReference>
<dbReference type="FunFam" id="3.30.200.20:FF:000075">
    <property type="entry name" value="Probable serine/threonine-protein kinase WNK1"/>
    <property type="match status" value="1"/>
</dbReference>
<keyword evidence="12" id="KW-1185">Reference proteome</keyword>
<dbReference type="Gene3D" id="3.10.20.90">
    <property type="entry name" value="Phosphatidylinositol 3-kinase Catalytic Subunit, Chain A, domain 1"/>
    <property type="match status" value="1"/>
</dbReference>
<proteinExistence type="predicted"/>
<evidence type="ECO:0000256" key="7">
    <source>
        <dbReference type="ARBA" id="ARBA00047899"/>
    </source>
</evidence>
<protein>
    <recommendedName>
        <fullName evidence="1">non-specific serine/threonine protein kinase</fullName>
        <ecNumber evidence="1">2.7.11.1</ecNumber>
    </recommendedName>
</protein>
<dbReference type="OrthoDB" id="4062651at2759"/>
<evidence type="ECO:0000256" key="1">
    <source>
        <dbReference type="ARBA" id="ARBA00012513"/>
    </source>
</evidence>
<evidence type="ECO:0000256" key="4">
    <source>
        <dbReference type="ARBA" id="ARBA00022741"/>
    </source>
</evidence>
<evidence type="ECO:0000256" key="8">
    <source>
        <dbReference type="ARBA" id="ARBA00048679"/>
    </source>
</evidence>
<evidence type="ECO:0000313" key="12">
    <source>
        <dbReference type="Proteomes" id="UP000077755"/>
    </source>
</evidence>
<comment type="catalytic activity">
    <reaction evidence="7">
        <text>L-threonyl-[protein] + ATP = O-phospho-L-threonyl-[protein] + ADP + H(+)</text>
        <dbReference type="Rhea" id="RHEA:46608"/>
        <dbReference type="Rhea" id="RHEA-COMP:11060"/>
        <dbReference type="Rhea" id="RHEA-COMP:11605"/>
        <dbReference type="ChEBI" id="CHEBI:15378"/>
        <dbReference type="ChEBI" id="CHEBI:30013"/>
        <dbReference type="ChEBI" id="CHEBI:30616"/>
        <dbReference type="ChEBI" id="CHEBI:61977"/>
        <dbReference type="ChEBI" id="CHEBI:456216"/>
        <dbReference type="EC" id="2.7.11.1"/>
    </reaction>
</comment>
<evidence type="ECO:0000313" key="11">
    <source>
        <dbReference type="EMBL" id="WOH04621.1"/>
    </source>
</evidence>
<gene>
    <name evidence="10" type="ORF">DCAR_022127</name>
    <name evidence="11" type="ORF">DCAR_0624032</name>
</gene>
<accession>A0A164VL48</accession>
<dbReference type="Pfam" id="PF00069">
    <property type="entry name" value="Pkinase"/>
    <property type="match status" value="1"/>
</dbReference>
<name>A0A164VL48_DAUCS</name>
<evidence type="ECO:0000259" key="9">
    <source>
        <dbReference type="PROSITE" id="PS50011"/>
    </source>
</evidence>
<dbReference type="Gene3D" id="1.10.510.10">
    <property type="entry name" value="Transferase(Phosphotransferase) domain 1"/>
    <property type="match status" value="1"/>
</dbReference>
<dbReference type="OMA" id="YEESKTC"/>
<dbReference type="InterPro" id="IPR008271">
    <property type="entry name" value="Ser/Thr_kinase_AS"/>
</dbReference>
<keyword evidence="3" id="KW-0808">Transferase</keyword>
<dbReference type="GO" id="GO:0005524">
    <property type="term" value="F:ATP binding"/>
    <property type="evidence" value="ECO:0007669"/>
    <property type="project" value="UniProtKB-KW"/>
</dbReference>
<feature type="domain" description="Protein kinase" evidence="9">
    <location>
        <begin position="39"/>
        <end position="296"/>
    </location>
</feature>
<sequence length="670" mass="76081">MNSGSQSGGSMLSVYKDGLIGNVDPQVDYVEMDPKGRYVRYNEILGKGAFKTVYKAFDQLHGIEVAWSRVKVDDVLQSAVDFEKLYSEVHLLRSLKHDNIMKLYDSWVDDKKKTINMITELFTSGSMRQYRKKHKCVDMKAVKSWARQILCGLDYLHSQNQPIIHRDLKCDNIFVNGNHGEVKIGDLGLAIVRQQPTAKSVIGTPEFMAPEMYDEEYNELVDIYSFGMCLLEMVTFEYPYCECKNPAQIYKKVTSGIKPASLGKVSDPKVKEFIEKCLLPASERLPARELLKDPFFQLETPKETNHNQMLLSTELHKSLSVLSCGSLSMDMDYEYKQSVCTESSCGTPQYPVLEFKRKHQNNEFRLRGMKNPDNSIALTLRIADLSGRVRNIHFQFYLETDTALSVASEMVEQLELADHDVAFIADFIDYLISKIIKGSKALPDLCHNPETNDRSFMPNSWNASPPDQETVSNLTSSVKHQEDFVHVGHNPRQSSVPLSHITLQASPNFANMDDKESQASAASEMMCEDTVMKNEIKADYVNSNINEIRQNSSGLDSELDFRDLYYDEFKMQESDTDVVECIQPNDIAKNWEMTLADLAGVSKVISSTGLGCNSSHLSSTDEEQVAELTMELDAIEVQYQQWFEELSMRGEAEVNAIRNRWIIDKNPPMN</sequence>
<dbReference type="PROSITE" id="PS50011">
    <property type="entry name" value="PROTEIN_KINASE_DOM"/>
    <property type="match status" value="1"/>
</dbReference>
<reference evidence="10" key="1">
    <citation type="journal article" date="2016" name="Nat. Genet.">
        <title>A high-quality carrot genome assembly provides new insights into carotenoid accumulation and asterid genome evolution.</title>
        <authorList>
            <person name="Iorizzo M."/>
            <person name="Ellison S."/>
            <person name="Senalik D."/>
            <person name="Zeng P."/>
            <person name="Satapoomin P."/>
            <person name="Huang J."/>
            <person name="Bowman M."/>
            <person name="Iovene M."/>
            <person name="Sanseverino W."/>
            <person name="Cavagnaro P."/>
            <person name="Yildiz M."/>
            <person name="Macko-Podgorni A."/>
            <person name="Moranska E."/>
            <person name="Grzebelus E."/>
            <person name="Grzebelus D."/>
            <person name="Ashrafi H."/>
            <person name="Zheng Z."/>
            <person name="Cheng S."/>
            <person name="Spooner D."/>
            <person name="Van Deynze A."/>
            <person name="Simon P."/>
        </authorList>
    </citation>
    <scope>NUCLEOTIDE SEQUENCE [LARGE SCALE GENOMIC DNA]</scope>
    <source>
        <tissue evidence="10">Leaf</tissue>
    </source>
</reference>
<evidence type="ECO:0000256" key="5">
    <source>
        <dbReference type="ARBA" id="ARBA00022777"/>
    </source>
</evidence>
<evidence type="ECO:0000256" key="3">
    <source>
        <dbReference type="ARBA" id="ARBA00022679"/>
    </source>
</evidence>
<dbReference type="Gramene" id="KZM90508">
    <property type="protein sequence ID" value="KZM90508"/>
    <property type="gene ID" value="DCAR_022127"/>
</dbReference>
<keyword evidence="6" id="KW-0067">ATP-binding</keyword>
<dbReference type="PANTHER" id="PTHR13902">
    <property type="entry name" value="SERINE/THREONINE-PROTEIN KINASE WNK WITH NO LYSINE -RELATED"/>
    <property type="match status" value="1"/>
</dbReference>
<dbReference type="EMBL" id="LNRQ01000006">
    <property type="protein sequence ID" value="KZM90508.1"/>
    <property type="molecule type" value="Genomic_DNA"/>
</dbReference>
<dbReference type="EC" id="2.7.11.1" evidence="1"/>
<dbReference type="InterPro" id="IPR011009">
    <property type="entry name" value="Kinase-like_dom_sf"/>
</dbReference>
<dbReference type="Pfam" id="PF12202">
    <property type="entry name" value="OSR1_C"/>
    <property type="match status" value="1"/>
</dbReference>
<dbReference type="PROSITE" id="PS00108">
    <property type="entry name" value="PROTEIN_KINASE_ST"/>
    <property type="match status" value="1"/>
</dbReference>
<dbReference type="InterPro" id="IPR050588">
    <property type="entry name" value="WNK_Ser-Thr_kinase"/>
</dbReference>
<dbReference type="KEGG" id="dcr:108227879"/>
<dbReference type="CDD" id="cd13983">
    <property type="entry name" value="STKc_WNK"/>
    <property type="match status" value="1"/>
</dbReference>
<dbReference type="EMBL" id="CP093348">
    <property type="protein sequence ID" value="WOH04621.1"/>
    <property type="molecule type" value="Genomic_DNA"/>
</dbReference>
<dbReference type="InterPro" id="IPR024678">
    <property type="entry name" value="Kinase_OSR1/WNK_CCT"/>
</dbReference>
<dbReference type="GO" id="GO:0004674">
    <property type="term" value="F:protein serine/threonine kinase activity"/>
    <property type="evidence" value="ECO:0007669"/>
    <property type="project" value="UniProtKB-KW"/>
</dbReference>
<keyword evidence="2" id="KW-0723">Serine/threonine-protein kinase</keyword>
<dbReference type="STRING" id="79200.A0A164VL48"/>
<dbReference type="SUPFAM" id="SSF56112">
    <property type="entry name" value="Protein kinase-like (PK-like)"/>
    <property type="match status" value="1"/>
</dbReference>
<dbReference type="Proteomes" id="UP000077755">
    <property type="component" value="Chromosome 6"/>
</dbReference>
<evidence type="ECO:0000313" key="10">
    <source>
        <dbReference type="EMBL" id="KZM90508.1"/>
    </source>
</evidence>
<dbReference type="InterPro" id="IPR000719">
    <property type="entry name" value="Prot_kinase_dom"/>
</dbReference>
<evidence type="ECO:0000256" key="6">
    <source>
        <dbReference type="ARBA" id="ARBA00022840"/>
    </source>
</evidence>
<dbReference type="SMART" id="SM00220">
    <property type="entry name" value="S_TKc"/>
    <property type="match status" value="1"/>
</dbReference>
<evidence type="ECO:0000256" key="2">
    <source>
        <dbReference type="ARBA" id="ARBA00022527"/>
    </source>
</evidence>
<dbReference type="AlphaFoldDB" id="A0A164VL48"/>
<keyword evidence="5" id="KW-0418">Kinase</keyword>
<dbReference type="FunFam" id="1.10.510.10:FF:000046">
    <property type="entry name" value="probable serine/threonine-protein kinase WNK9"/>
    <property type="match status" value="1"/>
</dbReference>
<reference evidence="11" key="2">
    <citation type="submission" date="2022-03" db="EMBL/GenBank/DDBJ databases">
        <title>Draft title - Genomic analysis of global carrot germplasm unveils the trajectory of domestication and the origin of high carotenoid orange carrot.</title>
        <authorList>
            <person name="Iorizzo M."/>
            <person name="Ellison S."/>
            <person name="Senalik D."/>
            <person name="Macko-Podgorni A."/>
            <person name="Grzebelus D."/>
            <person name="Bostan H."/>
            <person name="Rolling W."/>
            <person name="Curaba J."/>
            <person name="Simon P."/>
        </authorList>
    </citation>
    <scope>NUCLEOTIDE SEQUENCE</scope>
    <source>
        <tissue evidence="11">Leaf</tissue>
    </source>
</reference>
<organism evidence="10">
    <name type="scientific">Daucus carota subsp. sativus</name>
    <name type="common">Carrot</name>
    <dbReference type="NCBI Taxonomy" id="79200"/>
    <lineage>
        <taxon>Eukaryota</taxon>
        <taxon>Viridiplantae</taxon>
        <taxon>Streptophyta</taxon>
        <taxon>Embryophyta</taxon>
        <taxon>Tracheophyta</taxon>
        <taxon>Spermatophyta</taxon>
        <taxon>Magnoliopsida</taxon>
        <taxon>eudicotyledons</taxon>
        <taxon>Gunneridae</taxon>
        <taxon>Pentapetalae</taxon>
        <taxon>asterids</taxon>
        <taxon>campanulids</taxon>
        <taxon>Apiales</taxon>
        <taxon>Apiaceae</taxon>
        <taxon>Apioideae</taxon>
        <taxon>Scandiceae</taxon>
        <taxon>Daucinae</taxon>
        <taxon>Daucus</taxon>
        <taxon>Daucus sect. Daucus</taxon>
    </lineage>
</organism>